<reference evidence="2" key="1">
    <citation type="submission" date="2021-06" db="EMBL/GenBank/DDBJ databases">
        <title>Description of novel taxa of the family Lachnospiraceae.</title>
        <authorList>
            <person name="Chaplin A.V."/>
            <person name="Sokolova S.R."/>
            <person name="Pikina A.P."/>
            <person name="Korzhanova M."/>
            <person name="Belova V."/>
            <person name="Korostin D."/>
            <person name="Efimov B.A."/>
        </authorList>
    </citation>
    <scope>NUCLEOTIDE SEQUENCE</scope>
    <source>
        <strain evidence="2">ASD5720</strain>
    </source>
</reference>
<dbReference type="Pfam" id="PF19571">
    <property type="entry name" value="ACT_8"/>
    <property type="match status" value="1"/>
</dbReference>
<dbReference type="Proteomes" id="UP000712157">
    <property type="component" value="Unassembled WGS sequence"/>
</dbReference>
<dbReference type="PANTHER" id="PTHR40099:SF1">
    <property type="entry name" value="ACETOLACTATE SYNTHASE, SMALL SUBUNIT"/>
    <property type="match status" value="1"/>
</dbReference>
<dbReference type="CDD" id="cd04882">
    <property type="entry name" value="ACT_Bt0572_2"/>
    <property type="match status" value="1"/>
</dbReference>
<dbReference type="AlphaFoldDB" id="A0A949JXP5"/>
<dbReference type="SUPFAM" id="SSF55021">
    <property type="entry name" value="ACT-like"/>
    <property type="match status" value="2"/>
</dbReference>
<dbReference type="InterPro" id="IPR002912">
    <property type="entry name" value="ACT_dom"/>
</dbReference>
<dbReference type="PANTHER" id="PTHR40099">
    <property type="entry name" value="ACETOLACTATE SYNTHASE, SMALL SUBUNIT"/>
    <property type="match status" value="1"/>
</dbReference>
<sequence length="146" mass="16334">MTAKQISVFLENKPGQLTEFAKLLEQHGINMHALCVADAKDFGILRIIVDDSYKTACVLKEADYVFSITPVLAVEMPDKPGSLARILDLLAENEINLEYTYAFTSRKEGYAYMILRVTDNERAIEVLGENGVKLICQHDMGGIFCQ</sequence>
<dbReference type="EMBL" id="JAHQCW010000006">
    <property type="protein sequence ID" value="MBU9735999.1"/>
    <property type="molecule type" value="Genomic_DNA"/>
</dbReference>
<feature type="domain" description="ACT" evidence="1">
    <location>
        <begin position="71"/>
        <end position="146"/>
    </location>
</feature>
<dbReference type="PROSITE" id="PS51671">
    <property type="entry name" value="ACT"/>
    <property type="match status" value="1"/>
</dbReference>
<evidence type="ECO:0000259" key="1">
    <source>
        <dbReference type="PROSITE" id="PS51671"/>
    </source>
</evidence>
<dbReference type="InterPro" id="IPR045739">
    <property type="entry name" value="ACT_dom_pair"/>
</dbReference>
<dbReference type="Gene3D" id="3.30.2130.10">
    <property type="entry name" value="VC0802-like"/>
    <property type="match status" value="1"/>
</dbReference>
<dbReference type="RefSeq" id="WP_158342794.1">
    <property type="nucleotide sequence ID" value="NZ_JAHQCW010000006.1"/>
</dbReference>
<accession>A0A949JXP5</accession>
<keyword evidence="3" id="KW-1185">Reference proteome</keyword>
<organism evidence="2 3">
    <name type="scientific">Diplocloster agilis</name>
    <dbReference type="NCBI Taxonomy" id="2850323"/>
    <lineage>
        <taxon>Bacteria</taxon>
        <taxon>Bacillati</taxon>
        <taxon>Bacillota</taxon>
        <taxon>Clostridia</taxon>
        <taxon>Lachnospirales</taxon>
        <taxon>Lachnospiraceae</taxon>
        <taxon>Diplocloster</taxon>
    </lineage>
</organism>
<proteinExistence type="predicted"/>
<evidence type="ECO:0000313" key="3">
    <source>
        <dbReference type="Proteomes" id="UP000712157"/>
    </source>
</evidence>
<protein>
    <submittedName>
        <fullName evidence="2">ACT domain-containing protein</fullName>
    </submittedName>
</protein>
<evidence type="ECO:0000313" key="2">
    <source>
        <dbReference type="EMBL" id="MBU9735999.1"/>
    </source>
</evidence>
<gene>
    <name evidence="2" type="ORF">KTH89_05575</name>
</gene>
<comment type="caution">
    <text evidence="2">The sequence shown here is derived from an EMBL/GenBank/DDBJ whole genome shotgun (WGS) entry which is preliminary data.</text>
</comment>
<dbReference type="InterPro" id="IPR045865">
    <property type="entry name" value="ACT-like_dom_sf"/>
</dbReference>
<name>A0A949JXP5_9FIRM</name>